<protein>
    <submittedName>
        <fullName evidence="3">Uncharacterized protein</fullName>
    </submittedName>
</protein>
<keyword evidence="2" id="KW-1185">Reference proteome</keyword>
<evidence type="ECO:0000256" key="1">
    <source>
        <dbReference type="SAM" id="MobiDB-lite"/>
    </source>
</evidence>
<evidence type="ECO:0000313" key="3">
    <source>
        <dbReference type="RefSeq" id="XP_070145205.1"/>
    </source>
</evidence>
<feature type="region of interest" description="Disordered" evidence="1">
    <location>
        <begin position="46"/>
        <end position="69"/>
    </location>
</feature>
<dbReference type="GeneID" id="138927836"/>
<feature type="region of interest" description="Disordered" evidence="1">
    <location>
        <begin position="178"/>
        <end position="212"/>
    </location>
</feature>
<organism evidence="2 3">
    <name type="scientific">Drosophila kikkawai</name>
    <name type="common">Fruit fly</name>
    <dbReference type="NCBI Taxonomy" id="30033"/>
    <lineage>
        <taxon>Eukaryota</taxon>
        <taxon>Metazoa</taxon>
        <taxon>Ecdysozoa</taxon>
        <taxon>Arthropoda</taxon>
        <taxon>Hexapoda</taxon>
        <taxon>Insecta</taxon>
        <taxon>Pterygota</taxon>
        <taxon>Neoptera</taxon>
        <taxon>Endopterygota</taxon>
        <taxon>Diptera</taxon>
        <taxon>Brachycera</taxon>
        <taxon>Muscomorpha</taxon>
        <taxon>Ephydroidea</taxon>
        <taxon>Drosophilidae</taxon>
        <taxon>Drosophila</taxon>
        <taxon>Sophophora</taxon>
    </lineage>
</organism>
<evidence type="ECO:0000313" key="2">
    <source>
        <dbReference type="Proteomes" id="UP001652661"/>
    </source>
</evidence>
<gene>
    <name evidence="3" type="primary">LOC138927836</name>
</gene>
<name>A0ABM4GR50_DROKI</name>
<sequence length="212" mass="23460">MDDDLDFLINALSVPNTPLTDPYDEGQLLEMRDSFKTLQKLLRRNPTALEDSLRTTPRSKAGGGTARRQEQRALSSMLALVGGDYEHASTAWKSADSGTRTSPIICECGLQDGDLDTRLSETSLSLSDEGDMALVPYNKLHNDRSDSETTLTGMSITSSTISFTFPINLVWDNKEYNKESTDSETTLKPDGQRFVSAEKHRNSKDLRNCSSV</sequence>
<proteinExistence type="predicted"/>
<dbReference type="Proteomes" id="UP001652661">
    <property type="component" value="Chromosome 2L"/>
</dbReference>
<reference evidence="3" key="2">
    <citation type="submission" date="2025-08" db="UniProtKB">
        <authorList>
            <consortium name="RefSeq"/>
        </authorList>
    </citation>
    <scope>IDENTIFICATION</scope>
    <source>
        <strain evidence="3">14028-0561.14</strain>
        <tissue evidence="3">Whole fly</tissue>
    </source>
</reference>
<reference evidence="2" key="1">
    <citation type="submission" date="2025-05" db="UniProtKB">
        <authorList>
            <consortium name="RefSeq"/>
        </authorList>
    </citation>
    <scope>NUCLEOTIDE SEQUENCE [LARGE SCALE GENOMIC DNA]</scope>
    <source>
        <strain evidence="2">14028-0561.14</strain>
    </source>
</reference>
<dbReference type="RefSeq" id="XP_070145205.1">
    <property type="nucleotide sequence ID" value="XM_070289104.1"/>
</dbReference>
<accession>A0ABM4GR50</accession>